<reference evidence="6 7" key="1">
    <citation type="submission" date="2019-02" db="EMBL/GenBank/DDBJ databases">
        <title>Deep-cultivation of Planctomycetes and their phenomic and genomic characterization uncovers novel biology.</title>
        <authorList>
            <person name="Wiegand S."/>
            <person name="Jogler M."/>
            <person name="Boedeker C."/>
            <person name="Pinto D."/>
            <person name="Vollmers J."/>
            <person name="Rivas-Marin E."/>
            <person name="Kohn T."/>
            <person name="Peeters S.H."/>
            <person name="Heuer A."/>
            <person name="Rast P."/>
            <person name="Oberbeckmann S."/>
            <person name="Bunk B."/>
            <person name="Jeske O."/>
            <person name="Meyerdierks A."/>
            <person name="Storesund J.E."/>
            <person name="Kallscheuer N."/>
            <person name="Luecker S."/>
            <person name="Lage O.M."/>
            <person name="Pohl T."/>
            <person name="Merkel B.J."/>
            <person name="Hornburger P."/>
            <person name="Mueller R.-W."/>
            <person name="Bruemmer F."/>
            <person name="Labrenz M."/>
            <person name="Spormann A.M."/>
            <person name="Op den Camp H."/>
            <person name="Overmann J."/>
            <person name="Amann R."/>
            <person name="Jetten M.S.M."/>
            <person name="Mascher T."/>
            <person name="Medema M.H."/>
            <person name="Devos D.P."/>
            <person name="Kaster A.-K."/>
            <person name="Ovreas L."/>
            <person name="Rohde M."/>
            <person name="Galperin M.Y."/>
            <person name="Jogler C."/>
        </authorList>
    </citation>
    <scope>NUCLEOTIDE SEQUENCE [LARGE SCALE GENOMIC DNA]</scope>
    <source>
        <strain evidence="6 7">FF011L</strain>
    </source>
</reference>
<accession>A0A517MCM0</accession>
<dbReference type="InterPro" id="IPR003782">
    <property type="entry name" value="SCO1/SenC"/>
</dbReference>
<keyword evidence="5" id="KW-1133">Transmembrane helix</keyword>
<evidence type="ECO:0008006" key="8">
    <source>
        <dbReference type="Google" id="ProtNLM"/>
    </source>
</evidence>
<keyword evidence="5" id="KW-0812">Transmembrane</keyword>
<feature type="transmembrane region" description="Helical" evidence="5">
    <location>
        <begin position="229"/>
        <end position="250"/>
    </location>
</feature>
<evidence type="ECO:0000313" key="6">
    <source>
        <dbReference type="EMBL" id="QDS92632.1"/>
    </source>
</evidence>
<dbReference type="KEGG" id="rml:FF011L_13790"/>
<protein>
    <recommendedName>
        <fullName evidence="8">Thioredoxin domain-containing protein</fullName>
    </recommendedName>
</protein>
<feature type="disulfide bond" description="Redox-active" evidence="3">
    <location>
        <begin position="67"/>
        <end position="71"/>
    </location>
</feature>
<sequence>MAQPGTESGTLNNGVPAQVKGVDVEQHLGVNLPLDLEVTDSEGKTARLAEYFDGKRPVIVTLNYSDCPVLCSVQLNALTRSLNELNLRLGDDFQILTVSIDPDESTERISETKALYVGQVTEQPDVAQAWHFATAEQSVITELTDTLGFKYRLDPVSKQFNHPAMLAFVTPNGEISNYSLRIDFPAEDLKRSLIAAGEGEIGSPVDQIVMWCFSYDPNLGKYTAEAWKLMRLGGLLTVVIVLVALIPYWLGKRKTQADSATPDQDETEPVDSASMEP</sequence>
<dbReference type="AlphaFoldDB" id="A0A517MCM0"/>
<evidence type="ECO:0000256" key="2">
    <source>
        <dbReference type="PIRSR" id="PIRSR603782-1"/>
    </source>
</evidence>
<feature type="binding site" evidence="2">
    <location>
        <position position="67"/>
    </location>
    <ligand>
        <name>Cu cation</name>
        <dbReference type="ChEBI" id="CHEBI:23378"/>
    </ligand>
</feature>
<dbReference type="PANTHER" id="PTHR12151">
    <property type="entry name" value="ELECTRON TRANSPORT PROTIN SCO1/SENC FAMILY MEMBER"/>
    <property type="match status" value="1"/>
</dbReference>
<dbReference type="CDD" id="cd02968">
    <property type="entry name" value="SCO"/>
    <property type="match status" value="1"/>
</dbReference>
<evidence type="ECO:0000256" key="5">
    <source>
        <dbReference type="SAM" id="Phobius"/>
    </source>
</evidence>
<dbReference type="EMBL" id="CP036262">
    <property type="protein sequence ID" value="QDS92632.1"/>
    <property type="molecule type" value="Genomic_DNA"/>
</dbReference>
<dbReference type="InterPro" id="IPR036249">
    <property type="entry name" value="Thioredoxin-like_sf"/>
</dbReference>
<dbReference type="Gene3D" id="3.40.30.10">
    <property type="entry name" value="Glutaredoxin"/>
    <property type="match status" value="1"/>
</dbReference>
<dbReference type="Pfam" id="PF02630">
    <property type="entry name" value="SCO1-SenC"/>
    <property type="match status" value="1"/>
</dbReference>
<proteinExistence type="inferred from homology"/>
<feature type="region of interest" description="Disordered" evidence="4">
    <location>
        <begin position="256"/>
        <end position="277"/>
    </location>
</feature>
<gene>
    <name evidence="6" type="ORF">FF011L_13790</name>
</gene>
<dbReference type="RefSeq" id="WP_218933051.1">
    <property type="nucleotide sequence ID" value="NZ_CP036262.1"/>
</dbReference>
<keyword evidence="7" id="KW-1185">Reference proteome</keyword>
<keyword evidence="2" id="KW-0479">Metal-binding</keyword>
<feature type="binding site" evidence="2">
    <location>
        <position position="71"/>
    </location>
    <ligand>
        <name>Cu cation</name>
        <dbReference type="ChEBI" id="CHEBI:23378"/>
    </ligand>
</feature>
<evidence type="ECO:0000256" key="4">
    <source>
        <dbReference type="SAM" id="MobiDB-lite"/>
    </source>
</evidence>
<organism evidence="6 7">
    <name type="scientific">Roseimaritima multifibrata</name>
    <dbReference type="NCBI Taxonomy" id="1930274"/>
    <lineage>
        <taxon>Bacteria</taxon>
        <taxon>Pseudomonadati</taxon>
        <taxon>Planctomycetota</taxon>
        <taxon>Planctomycetia</taxon>
        <taxon>Pirellulales</taxon>
        <taxon>Pirellulaceae</taxon>
        <taxon>Roseimaritima</taxon>
    </lineage>
</organism>
<keyword evidence="3" id="KW-1015">Disulfide bond</keyword>
<evidence type="ECO:0000313" key="7">
    <source>
        <dbReference type="Proteomes" id="UP000320672"/>
    </source>
</evidence>
<dbReference type="Proteomes" id="UP000320672">
    <property type="component" value="Chromosome"/>
</dbReference>
<dbReference type="SUPFAM" id="SSF52833">
    <property type="entry name" value="Thioredoxin-like"/>
    <property type="match status" value="1"/>
</dbReference>
<dbReference type="GO" id="GO:0046872">
    <property type="term" value="F:metal ion binding"/>
    <property type="evidence" value="ECO:0007669"/>
    <property type="project" value="UniProtKB-KW"/>
</dbReference>
<comment type="similarity">
    <text evidence="1">Belongs to the SCO1/2 family.</text>
</comment>
<name>A0A517MCM0_9BACT</name>
<dbReference type="PANTHER" id="PTHR12151:SF8">
    <property type="entry name" value="THIOREDOXIN DOMAIN-CONTAINING PROTEIN"/>
    <property type="match status" value="1"/>
</dbReference>
<evidence type="ECO:0000256" key="1">
    <source>
        <dbReference type="ARBA" id="ARBA00010996"/>
    </source>
</evidence>
<evidence type="ECO:0000256" key="3">
    <source>
        <dbReference type="PIRSR" id="PIRSR603782-2"/>
    </source>
</evidence>
<keyword evidence="2" id="KW-0186">Copper</keyword>
<keyword evidence="5" id="KW-0472">Membrane</keyword>